<name>A0A382AWJ6_9ZZZZ</name>
<gene>
    <name evidence="1" type="ORF">METZ01_LOCUS158276</name>
</gene>
<dbReference type="AlphaFoldDB" id="A0A382AWJ6"/>
<dbReference type="EMBL" id="UINC01026984">
    <property type="protein sequence ID" value="SVB05422.1"/>
    <property type="molecule type" value="Genomic_DNA"/>
</dbReference>
<proteinExistence type="predicted"/>
<sequence length="112" mass="13146">MQPHEMFGTANRFEALGVFDLHHSPLYMKPKALAEALFKEGVHHSENTAMQDFEKIQKIIYYVDLGRARNDMVSEYDSDFWRHYLELLEREMNRIPDAEEQDAIDALNELTA</sequence>
<reference evidence="1" key="1">
    <citation type="submission" date="2018-05" db="EMBL/GenBank/DDBJ databases">
        <authorList>
            <person name="Lanie J.A."/>
            <person name="Ng W.-L."/>
            <person name="Kazmierczak K.M."/>
            <person name="Andrzejewski T.M."/>
            <person name="Davidsen T.M."/>
            <person name="Wayne K.J."/>
            <person name="Tettelin H."/>
            <person name="Glass J.I."/>
            <person name="Rusch D."/>
            <person name="Podicherti R."/>
            <person name="Tsui H.-C.T."/>
            <person name="Winkler M.E."/>
        </authorList>
    </citation>
    <scope>NUCLEOTIDE SEQUENCE</scope>
</reference>
<organism evidence="1">
    <name type="scientific">marine metagenome</name>
    <dbReference type="NCBI Taxonomy" id="408172"/>
    <lineage>
        <taxon>unclassified sequences</taxon>
        <taxon>metagenomes</taxon>
        <taxon>ecological metagenomes</taxon>
    </lineage>
</organism>
<protein>
    <submittedName>
        <fullName evidence="1">Uncharacterized protein</fullName>
    </submittedName>
</protein>
<evidence type="ECO:0000313" key="1">
    <source>
        <dbReference type="EMBL" id="SVB05422.1"/>
    </source>
</evidence>
<accession>A0A382AWJ6</accession>